<dbReference type="EMBL" id="JABZGR010000004">
    <property type="protein sequence ID" value="MBF0969930.1"/>
    <property type="molecule type" value="Genomic_DNA"/>
</dbReference>
<dbReference type="Pfam" id="PF06293">
    <property type="entry name" value="Kdo"/>
    <property type="match status" value="1"/>
</dbReference>
<sequence length="247" mass="29065">MKILTNPKIDAARPFMDRIVSEFENGRSLRESRNSIRVCVFEGEEFNVKRYGRPRGWRKLVYSLFRTPKGLRAYTYPARLLAAGIETPEAVGYREEREGLWLTNSYFVSRQCPYSRRFYEFAEVQLTPENMEIIAQFAALAARMHEQGILHRDFSPGNILFDQVEGRWRFSLVDTNRMYFGPVSVRRGCENFARLWGQTCFFELLALKYAEARGANAADCLKWMLSARKKFWLRYIRRHGRPFAIDL</sequence>
<accession>A0A929RVD4</accession>
<dbReference type="Proteomes" id="UP000704068">
    <property type="component" value="Unassembled WGS sequence"/>
</dbReference>
<dbReference type="AlphaFoldDB" id="A0A929RVD4"/>
<evidence type="ECO:0000313" key="2">
    <source>
        <dbReference type="Proteomes" id="UP000704068"/>
    </source>
</evidence>
<protein>
    <submittedName>
        <fullName evidence="1">Phosphotransferase</fullName>
    </submittedName>
</protein>
<dbReference type="InterPro" id="IPR011009">
    <property type="entry name" value="Kinase-like_dom_sf"/>
</dbReference>
<dbReference type="Gene3D" id="1.10.510.10">
    <property type="entry name" value="Transferase(Phosphotransferase) domain 1"/>
    <property type="match status" value="1"/>
</dbReference>
<proteinExistence type="predicted"/>
<dbReference type="PROSITE" id="PS00109">
    <property type="entry name" value="PROTEIN_KINASE_TYR"/>
    <property type="match status" value="1"/>
</dbReference>
<organism evidence="1 2">
    <name type="scientific">Alloprevotella tannerae</name>
    <dbReference type="NCBI Taxonomy" id="76122"/>
    <lineage>
        <taxon>Bacteria</taxon>
        <taxon>Pseudomonadati</taxon>
        <taxon>Bacteroidota</taxon>
        <taxon>Bacteroidia</taxon>
        <taxon>Bacteroidales</taxon>
        <taxon>Prevotellaceae</taxon>
        <taxon>Alloprevotella</taxon>
    </lineage>
</organism>
<reference evidence="1" key="1">
    <citation type="submission" date="2020-04" db="EMBL/GenBank/DDBJ databases">
        <title>Deep metagenomics examines the oral microbiome during advanced dental caries in children, revealing novel taxa and co-occurrences with host molecules.</title>
        <authorList>
            <person name="Baker J.L."/>
            <person name="Morton J.T."/>
            <person name="Dinis M."/>
            <person name="Alvarez R."/>
            <person name="Tran N.C."/>
            <person name="Knight R."/>
            <person name="Edlund A."/>
        </authorList>
    </citation>
    <scope>NUCLEOTIDE SEQUENCE</scope>
    <source>
        <strain evidence="1">JCVI_34_bin.1</strain>
    </source>
</reference>
<dbReference type="RefSeq" id="WP_303763108.1">
    <property type="nucleotide sequence ID" value="NZ_JABZGR010000004.1"/>
</dbReference>
<gene>
    <name evidence="1" type="ORF">HXK21_02655</name>
</gene>
<comment type="caution">
    <text evidence="1">The sequence shown here is derived from an EMBL/GenBank/DDBJ whole genome shotgun (WGS) entry which is preliminary data.</text>
</comment>
<dbReference type="InterPro" id="IPR008266">
    <property type="entry name" value="Tyr_kinase_AS"/>
</dbReference>
<name>A0A929RVD4_9BACT</name>
<dbReference type="GO" id="GO:0004672">
    <property type="term" value="F:protein kinase activity"/>
    <property type="evidence" value="ECO:0007669"/>
    <property type="project" value="InterPro"/>
</dbReference>
<evidence type="ECO:0000313" key="1">
    <source>
        <dbReference type="EMBL" id="MBF0969930.1"/>
    </source>
</evidence>
<dbReference type="SUPFAM" id="SSF56112">
    <property type="entry name" value="Protein kinase-like (PK-like)"/>
    <property type="match status" value="1"/>
</dbReference>